<protein>
    <submittedName>
        <fullName evidence="1">Uncharacterized protein</fullName>
    </submittedName>
</protein>
<dbReference type="InParanoid" id="K4AHV8"/>
<keyword evidence="2" id="KW-1185">Reference proteome</keyword>
<evidence type="ECO:0000313" key="1">
    <source>
        <dbReference type="EnsemblPlants" id="KQK91750"/>
    </source>
</evidence>
<dbReference type="EMBL" id="AGNK02006061">
    <property type="status" value="NOT_ANNOTATED_CDS"/>
    <property type="molecule type" value="Genomic_DNA"/>
</dbReference>
<name>K4AHV8_SETIT</name>
<evidence type="ECO:0000313" key="2">
    <source>
        <dbReference type="Proteomes" id="UP000004995"/>
    </source>
</evidence>
<sequence length="58" mass="6735">MMVVICERELISRVTPSPFLTPRKMCRNKCMLMVMHIYLFGHYSHHLLQSIQVGSAIS</sequence>
<dbReference type="AlphaFoldDB" id="K4AHV8"/>
<reference evidence="2" key="1">
    <citation type="journal article" date="2012" name="Nat. Biotechnol.">
        <title>Reference genome sequence of the model plant Setaria.</title>
        <authorList>
            <person name="Bennetzen J.L."/>
            <person name="Schmutz J."/>
            <person name="Wang H."/>
            <person name="Percifield R."/>
            <person name="Hawkins J."/>
            <person name="Pontaroli A.C."/>
            <person name="Estep M."/>
            <person name="Feng L."/>
            <person name="Vaughn J.N."/>
            <person name="Grimwood J."/>
            <person name="Jenkins J."/>
            <person name="Barry K."/>
            <person name="Lindquist E."/>
            <person name="Hellsten U."/>
            <person name="Deshpande S."/>
            <person name="Wang X."/>
            <person name="Wu X."/>
            <person name="Mitros T."/>
            <person name="Triplett J."/>
            <person name="Yang X."/>
            <person name="Ye C.Y."/>
            <person name="Mauro-Herrera M."/>
            <person name="Wang L."/>
            <person name="Li P."/>
            <person name="Sharma M."/>
            <person name="Sharma R."/>
            <person name="Ronald P.C."/>
            <person name="Panaud O."/>
            <person name="Kellogg E.A."/>
            <person name="Brutnell T.P."/>
            <person name="Doust A.N."/>
            <person name="Tuskan G.A."/>
            <person name="Rokhsar D."/>
            <person name="Devos K.M."/>
        </authorList>
    </citation>
    <scope>NUCLEOTIDE SEQUENCE [LARGE SCALE GENOMIC DNA]</scope>
    <source>
        <strain evidence="2">cv. Yugu1</strain>
    </source>
</reference>
<dbReference type="Gramene" id="KQK91750">
    <property type="protein sequence ID" value="KQK91750"/>
    <property type="gene ID" value="SETIT_038465mg"/>
</dbReference>
<dbReference type="Proteomes" id="UP000004995">
    <property type="component" value="Unassembled WGS sequence"/>
</dbReference>
<organism evidence="1 2">
    <name type="scientific">Setaria italica</name>
    <name type="common">Foxtail millet</name>
    <name type="synonym">Panicum italicum</name>
    <dbReference type="NCBI Taxonomy" id="4555"/>
    <lineage>
        <taxon>Eukaryota</taxon>
        <taxon>Viridiplantae</taxon>
        <taxon>Streptophyta</taxon>
        <taxon>Embryophyta</taxon>
        <taxon>Tracheophyta</taxon>
        <taxon>Spermatophyta</taxon>
        <taxon>Magnoliopsida</taxon>
        <taxon>Liliopsida</taxon>
        <taxon>Poales</taxon>
        <taxon>Poaceae</taxon>
        <taxon>PACMAD clade</taxon>
        <taxon>Panicoideae</taxon>
        <taxon>Panicodae</taxon>
        <taxon>Paniceae</taxon>
        <taxon>Cenchrinae</taxon>
        <taxon>Setaria</taxon>
    </lineage>
</organism>
<accession>K4AHV8</accession>
<dbReference type="EnsemblPlants" id="KQK91750">
    <property type="protein sequence ID" value="KQK91750"/>
    <property type="gene ID" value="SETIT_038465mg"/>
</dbReference>
<dbReference type="HOGENOM" id="CLU_2982732_0_0_1"/>
<proteinExistence type="predicted"/>
<reference evidence="1" key="2">
    <citation type="submission" date="2018-08" db="UniProtKB">
        <authorList>
            <consortium name="EnsemblPlants"/>
        </authorList>
    </citation>
    <scope>IDENTIFICATION</scope>
    <source>
        <strain evidence="1">Yugu1</strain>
    </source>
</reference>